<accession>A0AAD7VPX8</accession>
<dbReference type="AlphaFoldDB" id="A0AAD7VPX8"/>
<gene>
    <name evidence="1" type="ORF">POJ06DRAFT_149162</name>
</gene>
<dbReference type="GeneID" id="80879805"/>
<dbReference type="RefSeq" id="XP_056041767.1">
    <property type="nucleotide sequence ID" value="XM_056184639.1"/>
</dbReference>
<evidence type="ECO:0000313" key="1">
    <source>
        <dbReference type="EMBL" id="KAJ8098317.1"/>
    </source>
</evidence>
<evidence type="ECO:0000313" key="2">
    <source>
        <dbReference type="Proteomes" id="UP001217417"/>
    </source>
</evidence>
<name>A0AAD7VPX8_9ASCO</name>
<dbReference type="EMBL" id="JARPMG010000009">
    <property type="protein sequence ID" value="KAJ8098317.1"/>
    <property type="molecule type" value="Genomic_DNA"/>
</dbReference>
<comment type="caution">
    <text evidence="1">The sequence shown here is derived from an EMBL/GenBank/DDBJ whole genome shotgun (WGS) entry which is preliminary data.</text>
</comment>
<reference evidence="1" key="1">
    <citation type="submission" date="2023-03" db="EMBL/GenBank/DDBJ databases">
        <title>Near-Complete genome sequence of Lipomyces tetrasporous NRRL Y-64009, an oleaginous yeast capable of growing on lignocellulosic hydrolysates.</title>
        <authorList>
            <consortium name="Lawrence Berkeley National Laboratory"/>
            <person name="Jagtap S.S."/>
            <person name="Liu J.-J."/>
            <person name="Walukiewicz H.E."/>
            <person name="Pangilinan J."/>
            <person name="Lipzen A."/>
            <person name="Ahrendt S."/>
            <person name="Koriabine M."/>
            <person name="Cobaugh K."/>
            <person name="Salamov A."/>
            <person name="Yoshinaga Y."/>
            <person name="Ng V."/>
            <person name="Daum C."/>
            <person name="Grigoriev I.V."/>
            <person name="Slininger P.J."/>
            <person name="Dien B.S."/>
            <person name="Jin Y.-S."/>
            <person name="Rao C.V."/>
        </authorList>
    </citation>
    <scope>NUCLEOTIDE SEQUENCE</scope>
    <source>
        <strain evidence="1">NRRL Y-64009</strain>
    </source>
</reference>
<organism evidence="1 2">
    <name type="scientific">Lipomyces tetrasporus</name>
    <dbReference type="NCBI Taxonomy" id="54092"/>
    <lineage>
        <taxon>Eukaryota</taxon>
        <taxon>Fungi</taxon>
        <taxon>Dikarya</taxon>
        <taxon>Ascomycota</taxon>
        <taxon>Saccharomycotina</taxon>
        <taxon>Lipomycetes</taxon>
        <taxon>Lipomycetales</taxon>
        <taxon>Lipomycetaceae</taxon>
        <taxon>Lipomyces</taxon>
    </lineage>
</organism>
<proteinExistence type="predicted"/>
<protein>
    <submittedName>
        <fullName evidence="1">Uncharacterized protein</fullName>
    </submittedName>
</protein>
<keyword evidence="2" id="KW-1185">Reference proteome</keyword>
<sequence length="201" mass="22521">MKAEEKCPSILWGSRRLRLIGSWLLHIDGDRTMTRLSCLCNQSAKCRLSRMLPNLRLRLHLTCRIALVSFGVALQLLETPQFDSLRPSKCGLYRAVYYSTPSSPRQSVPGAVARIRVLARGKNKVAARPLVLSLKRHLYVPVAVYIPSGRHSFGRVPSIRVIMPPCTKDTGSQVTQLLPQVPHTSQHLHKSTYARICKSSV</sequence>
<dbReference type="Proteomes" id="UP001217417">
    <property type="component" value="Unassembled WGS sequence"/>
</dbReference>